<evidence type="ECO:0000256" key="1">
    <source>
        <dbReference type="SAM" id="MobiDB-lite"/>
    </source>
</evidence>
<reference evidence="2" key="1">
    <citation type="submission" date="2023-07" db="EMBL/GenBank/DDBJ databases">
        <title>draft genome sequence of fig (Ficus carica).</title>
        <authorList>
            <person name="Takahashi T."/>
            <person name="Nishimura K."/>
        </authorList>
    </citation>
    <scope>NUCLEOTIDE SEQUENCE</scope>
</reference>
<comment type="caution">
    <text evidence="2">The sequence shown here is derived from an EMBL/GenBank/DDBJ whole genome shotgun (WGS) entry which is preliminary data.</text>
</comment>
<feature type="non-terminal residue" evidence="2">
    <location>
        <position position="198"/>
    </location>
</feature>
<proteinExistence type="predicted"/>
<organism evidence="2 3">
    <name type="scientific">Ficus carica</name>
    <name type="common">Common fig</name>
    <dbReference type="NCBI Taxonomy" id="3494"/>
    <lineage>
        <taxon>Eukaryota</taxon>
        <taxon>Viridiplantae</taxon>
        <taxon>Streptophyta</taxon>
        <taxon>Embryophyta</taxon>
        <taxon>Tracheophyta</taxon>
        <taxon>Spermatophyta</taxon>
        <taxon>Magnoliopsida</taxon>
        <taxon>eudicotyledons</taxon>
        <taxon>Gunneridae</taxon>
        <taxon>Pentapetalae</taxon>
        <taxon>rosids</taxon>
        <taxon>fabids</taxon>
        <taxon>Rosales</taxon>
        <taxon>Moraceae</taxon>
        <taxon>Ficeae</taxon>
        <taxon>Ficus</taxon>
    </lineage>
</organism>
<keyword evidence="3" id="KW-1185">Reference proteome</keyword>
<feature type="compositionally biased region" description="Polar residues" evidence="1">
    <location>
        <begin position="154"/>
        <end position="173"/>
    </location>
</feature>
<dbReference type="AlphaFoldDB" id="A0AA88J6H9"/>
<feature type="region of interest" description="Disordered" evidence="1">
    <location>
        <begin position="127"/>
        <end position="198"/>
    </location>
</feature>
<accession>A0AA88J6H9</accession>
<gene>
    <name evidence="2" type="ORF">TIFTF001_035473</name>
</gene>
<dbReference type="Proteomes" id="UP001187192">
    <property type="component" value="Unassembled WGS sequence"/>
</dbReference>
<evidence type="ECO:0000313" key="2">
    <source>
        <dbReference type="EMBL" id="GMN66408.1"/>
    </source>
</evidence>
<dbReference type="EMBL" id="BTGU01000321">
    <property type="protein sequence ID" value="GMN66408.1"/>
    <property type="molecule type" value="Genomic_DNA"/>
</dbReference>
<name>A0AA88J6H9_FICCA</name>
<protein>
    <submittedName>
        <fullName evidence="2">Uncharacterized protein</fullName>
    </submittedName>
</protein>
<sequence length="198" mass="21440">MTKGGSLLLCPSLERHYIGHSRRGLCDARIRCMICQVYGMFTKSYDKNKIKNEMMKSKHDGKQACPCRTDPRQVGLDYGLSWKWIGRPNHSIVARPVATTGYFLLFKNDVKCSSGVIPGRVIPAQFASGPRDPARGNSAASPAPPPAGPAQVSGRESSPSHVQQSTTETSSGPRIQLPAQRKSQAESSAKPAHLEPVA</sequence>
<evidence type="ECO:0000313" key="3">
    <source>
        <dbReference type="Proteomes" id="UP001187192"/>
    </source>
</evidence>